<evidence type="ECO:0000256" key="7">
    <source>
        <dbReference type="ARBA" id="ARBA00022723"/>
    </source>
</evidence>
<gene>
    <name evidence="13" type="ORF">BJ998_003689</name>
</gene>
<dbReference type="GO" id="GO:0005886">
    <property type="term" value="C:plasma membrane"/>
    <property type="evidence" value="ECO:0007669"/>
    <property type="project" value="UniProtKB-SubCell"/>
</dbReference>
<feature type="transmembrane region" description="Helical" evidence="12">
    <location>
        <begin position="83"/>
        <end position="102"/>
    </location>
</feature>
<keyword evidence="13" id="KW-0560">Oxidoreductase</keyword>
<evidence type="ECO:0000313" key="14">
    <source>
        <dbReference type="Proteomes" id="UP000585638"/>
    </source>
</evidence>
<proteinExistence type="inferred from homology"/>
<comment type="subcellular location">
    <subcellularLocation>
        <location evidence="1">Cell membrane</location>
        <topology evidence="1">Multi-pass membrane protein</topology>
    </subcellularLocation>
</comment>
<evidence type="ECO:0000256" key="9">
    <source>
        <dbReference type="ARBA" id="ARBA00022989"/>
    </source>
</evidence>
<evidence type="ECO:0000256" key="10">
    <source>
        <dbReference type="ARBA" id="ARBA00023004"/>
    </source>
</evidence>
<feature type="transmembrane region" description="Helical" evidence="12">
    <location>
        <begin position="194"/>
        <end position="214"/>
    </location>
</feature>
<evidence type="ECO:0000256" key="12">
    <source>
        <dbReference type="SAM" id="Phobius"/>
    </source>
</evidence>
<dbReference type="PIRSF" id="PIRSF000267">
    <property type="entry name" value="Cyt_oxidse_sub2"/>
    <property type="match status" value="1"/>
</dbReference>
<name>A0A7W9NHV7_9PSEU</name>
<keyword evidence="4" id="KW-1003">Cell membrane</keyword>
<evidence type="ECO:0000256" key="5">
    <source>
        <dbReference type="ARBA" id="ARBA00022617"/>
    </source>
</evidence>
<evidence type="ECO:0000256" key="11">
    <source>
        <dbReference type="ARBA" id="ARBA00023136"/>
    </source>
</evidence>
<protein>
    <submittedName>
        <fullName evidence="13">Cytochrome d ubiquinol oxidase subunit II</fullName>
        <ecNumber evidence="13">1.10.3.-</ecNumber>
    </submittedName>
</protein>
<dbReference type="GO" id="GO:0019646">
    <property type="term" value="P:aerobic electron transport chain"/>
    <property type="evidence" value="ECO:0007669"/>
    <property type="project" value="TreeGrafter"/>
</dbReference>
<sequence length="335" mass="35859">MDLPTLWFWVITALWTGYFFLEGFDFGVGMLTRLLARDNTERRVLVNTIGPVWDGNEVWVIVAIGATFAAFPPWYATMLSAEYLPVLLILLALIGRGVAFEYRGKVDSDRWRHGWDLVILLGSWIPPLGWGLVITGVATGLPIGKDGVLEGGLGALFTWPAVLGALALAGFSLVHGSVFVALKTDGEIRRRARALALRVGPLCLLPMAVLMVLVQVRQGGLVTIVIAAVGLLAGAGALVRLAAGREGQAFALLGVLIASVVVSLFGSDFPTIIASTVDPSYSLTVANAASSPYTLGVITWVAAFGTPAVLVYQGWTYWVFRRRISAAHIPPVHVP</sequence>
<feature type="transmembrane region" description="Helical" evidence="12">
    <location>
        <begin position="220"/>
        <end position="243"/>
    </location>
</feature>
<evidence type="ECO:0000256" key="8">
    <source>
        <dbReference type="ARBA" id="ARBA00022982"/>
    </source>
</evidence>
<dbReference type="InterPro" id="IPR003317">
    <property type="entry name" value="Cyt-d_oxidase_su2"/>
</dbReference>
<keyword evidence="6 12" id="KW-0812">Transmembrane</keyword>
<keyword evidence="8" id="KW-0249">Electron transport</keyword>
<keyword evidence="5" id="KW-0349">Heme</keyword>
<evidence type="ECO:0000256" key="3">
    <source>
        <dbReference type="ARBA" id="ARBA00022448"/>
    </source>
</evidence>
<keyword evidence="7" id="KW-0479">Metal-binding</keyword>
<feature type="transmembrane region" description="Helical" evidence="12">
    <location>
        <begin position="114"/>
        <end position="137"/>
    </location>
</feature>
<dbReference type="GO" id="GO:0009055">
    <property type="term" value="F:electron transfer activity"/>
    <property type="evidence" value="ECO:0007669"/>
    <property type="project" value="TreeGrafter"/>
</dbReference>
<accession>A0A7W9NHV7</accession>
<keyword evidence="10" id="KW-0408">Iron</keyword>
<feature type="transmembrane region" description="Helical" evidence="12">
    <location>
        <begin position="250"/>
        <end position="273"/>
    </location>
</feature>
<comment type="caution">
    <text evidence="13">The sequence shown here is derived from an EMBL/GenBank/DDBJ whole genome shotgun (WGS) entry which is preliminary data.</text>
</comment>
<organism evidence="13 14">
    <name type="scientific">Kutzneria kofuensis</name>
    <dbReference type="NCBI Taxonomy" id="103725"/>
    <lineage>
        <taxon>Bacteria</taxon>
        <taxon>Bacillati</taxon>
        <taxon>Actinomycetota</taxon>
        <taxon>Actinomycetes</taxon>
        <taxon>Pseudonocardiales</taxon>
        <taxon>Pseudonocardiaceae</taxon>
        <taxon>Kutzneria</taxon>
    </lineage>
</organism>
<feature type="transmembrane region" description="Helical" evidence="12">
    <location>
        <begin position="293"/>
        <end position="315"/>
    </location>
</feature>
<dbReference type="Proteomes" id="UP000585638">
    <property type="component" value="Unassembled WGS sequence"/>
</dbReference>
<evidence type="ECO:0000256" key="1">
    <source>
        <dbReference type="ARBA" id="ARBA00004651"/>
    </source>
</evidence>
<evidence type="ECO:0000256" key="2">
    <source>
        <dbReference type="ARBA" id="ARBA00007543"/>
    </source>
</evidence>
<dbReference type="EC" id="1.10.3.-" evidence="13"/>
<dbReference type="PANTHER" id="PTHR43141">
    <property type="entry name" value="CYTOCHROME BD2 SUBUNIT II"/>
    <property type="match status" value="1"/>
</dbReference>
<keyword evidence="11 12" id="KW-0472">Membrane</keyword>
<dbReference type="RefSeq" id="WP_184863275.1">
    <property type="nucleotide sequence ID" value="NZ_BAAAWY010000004.1"/>
</dbReference>
<dbReference type="AlphaFoldDB" id="A0A7W9NHV7"/>
<keyword evidence="9 12" id="KW-1133">Transmembrane helix</keyword>
<feature type="transmembrane region" description="Helical" evidence="12">
    <location>
        <begin position="157"/>
        <end position="182"/>
    </location>
</feature>
<dbReference type="Pfam" id="PF02322">
    <property type="entry name" value="Cyt_bd_oxida_II"/>
    <property type="match status" value="1"/>
</dbReference>
<feature type="transmembrane region" description="Helical" evidence="12">
    <location>
        <begin position="6"/>
        <end position="36"/>
    </location>
</feature>
<keyword evidence="14" id="KW-1185">Reference proteome</keyword>
<dbReference type="EMBL" id="JACHIR010000001">
    <property type="protein sequence ID" value="MBB5892493.1"/>
    <property type="molecule type" value="Genomic_DNA"/>
</dbReference>
<dbReference type="GO" id="GO:0016682">
    <property type="term" value="F:oxidoreductase activity, acting on diphenols and related substances as donors, oxygen as acceptor"/>
    <property type="evidence" value="ECO:0007669"/>
    <property type="project" value="TreeGrafter"/>
</dbReference>
<dbReference type="GO" id="GO:0046872">
    <property type="term" value="F:metal ion binding"/>
    <property type="evidence" value="ECO:0007669"/>
    <property type="project" value="UniProtKB-KW"/>
</dbReference>
<keyword evidence="3" id="KW-0813">Transport</keyword>
<dbReference type="GO" id="GO:0070069">
    <property type="term" value="C:cytochrome complex"/>
    <property type="evidence" value="ECO:0007669"/>
    <property type="project" value="TreeGrafter"/>
</dbReference>
<dbReference type="PANTHER" id="PTHR43141:SF5">
    <property type="entry name" value="CYTOCHROME BD-I UBIQUINOL OXIDASE SUBUNIT 2"/>
    <property type="match status" value="1"/>
</dbReference>
<evidence type="ECO:0000313" key="13">
    <source>
        <dbReference type="EMBL" id="MBB5892493.1"/>
    </source>
</evidence>
<dbReference type="NCBIfam" id="TIGR00203">
    <property type="entry name" value="cydB"/>
    <property type="match status" value="1"/>
</dbReference>
<comment type="similarity">
    <text evidence="2">Belongs to the cytochrome ubiquinol oxidase subunit 2 family.</text>
</comment>
<reference evidence="13 14" key="1">
    <citation type="submission" date="2020-08" db="EMBL/GenBank/DDBJ databases">
        <title>Sequencing the genomes of 1000 actinobacteria strains.</title>
        <authorList>
            <person name="Klenk H.-P."/>
        </authorList>
    </citation>
    <scope>NUCLEOTIDE SEQUENCE [LARGE SCALE GENOMIC DNA]</scope>
    <source>
        <strain evidence="13 14">DSM 43851</strain>
    </source>
</reference>
<evidence type="ECO:0000256" key="6">
    <source>
        <dbReference type="ARBA" id="ARBA00022692"/>
    </source>
</evidence>
<feature type="transmembrane region" description="Helical" evidence="12">
    <location>
        <begin position="57"/>
        <end position="77"/>
    </location>
</feature>
<evidence type="ECO:0000256" key="4">
    <source>
        <dbReference type="ARBA" id="ARBA00022475"/>
    </source>
</evidence>